<gene>
    <name evidence="2" type="ORF">D104_05745</name>
</gene>
<dbReference type="OrthoDB" id="2565354at2"/>
<feature type="domain" description="NAD-dependent epimerase/dehydratase" evidence="1">
    <location>
        <begin position="5"/>
        <end position="227"/>
    </location>
</feature>
<dbReference type="EMBL" id="AYOZ01000007">
    <property type="protein sequence ID" value="ETI61403.1"/>
    <property type="molecule type" value="Genomic_DNA"/>
</dbReference>
<name>W1S2Q9_9GAMM</name>
<dbReference type="PATRIC" id="fig|1208321.3.peg.1142"/>
<accession>W1S2Q9</accession>
<dbReference type="Pfam" id="PF01370">
    <property type="entry name" value="Epimerase"/>
    <property type="match status" value="1"/>
</dbReference>
<dbReference type="RefSeq" id="WP_024023319.1">
    <property type="nucleotide sequence ID" value="NZ_AYOZ01000007.1"/>
</dbReference>
<comment type="caution">
    <text evidence="2">The sequence shown here is derived from an EMBL/GenBank/DDBJ whole genome shotgun (WGS) entry which is preliminary data.</text>
</comment>
<dbReference type="eggNOG" id="COG0451">
    <property type="taxonomic scope" value="Bacteria"/>
</dbReference>
<evidence type="ECO:0000313" key="3">
    <source>
        <dbReference type="Proteomes" id="UP000018857"/>
    </source>
</evidence>
<dbReference type="SUPFAM" id="SSF51735">
    <property type="entry name" value="NAD(P)-binding Rossmann-fold domains"/>
    <property type="match status" value="1"/>
</dbReference>
<dbReference type="Proteomes" id="UP000018857">
    <property type="component" value="Unassembled WGS sequence"/>
</dbReference>
<dbReference type="Gene3D" id="3.40.50.720">
    <property type="entry name" value="NAD(P)-binding Rossmann-like Domain"/>
    <property type="match status" value="1"/>
</dbReference>
<dbReference type="InterPro" id="IPR001509">
    <property type="entry name" value="Epimerase_deHydtase"/>
</dbReference>
<sequence>MNIGILGASSQIAKDLILSFNEEDNDHNIVMFSRSPEKVANQFKNLNVSIGYPNLEYADFPSAYDFDVLINFVGVGDPAQAKEMGAKIFEVTEQYDDLAMCYLQAHSFCKYIFMSSGAVYGGDFEEAVDKDTVAKVNVNNLKSTDWYTIAKLYAEAKHRAMSDRSIIDVRVFNYFSCTQDINARFLVTDIVRAIKNKGVLKTSAVNIVRDYITPPDFYRLILSIIYSSKKNYPIDCYTKSPVDKFSLLSFFQKELGLTYEIVECAGINSTGFKENYFSNFRVPNIDFNPRFESLSGLVNEIRKIEVN</sequence>
<dbReference type="InterPro" id="IPR036291">
    <property type="entry name" value="NAD(P)-bd_dom_sf"/>
</dbReference>
<organism evidence="2 3">
    <name type="scientific">Marinomonas profundimaris</name>
    <dbReference type="NCBI Taxonomy" id="1208321"/>
    <lineage>
        <taxon>Bacteria</taxon>
        <taxon>Pseudomonadati</taxon>
        <taxon>Pseudomonadota</taxon>
        <taxon>Gammaproteobacteria</taxon>
        <taxon>Oceanospirillales</taxon>
        <taxon>Oceanospirillaceae</taxon>
        <taxon>Marinomonas</taxon>
    </lineage>
</organism>
<dbReference type="STRING" id="1208321.D104_05745"/>
<protein>
    <submittedName>
        <fullName evidence="2">Epimerase</fullName>
    </submittedName>
</protein>
<dbReference type="AlphaFoldDB" id="W1S2Q9"/>
<keyword evidence="3" id="KW-1185">Reference proteome</keyword>
<reference evidence="2 3" key="1">
    <citation type="journal article" date="2014" name="Genome Announc.">
        <title>Draft Genome Sequence of Marinomonas sp. Strain D104, a Polycyclic Aromatic Hydrocarbon-Degrading Bacterium from the Deep-Sea Sediment of the Arctic Ocean.</title>
        <authorList>
            <person name="Dong C."/>
            <person name="Bai X."/>
            <person name="Lai Q."/>
            <person name="Xie Y."/>
            <person name="Chen X."/>
            <person name="Shao Z."/>
        </authorList>
    </citation>
    <scope>NUCLEOTIDE SEQUENCE [LARGE SCALE GENOMIC DNA]</scope>
    <source>
        <strain evidence="2 3">D104</strain>
    </source>
</reference>
<evidence type="ECO:0000313" key="2">
    <source>
        <dbReference type="EMBL" id="ETI61403.1"/>
    </source>
</evidence>
<proteinExistence type="predicted"/>
<evidence type="ECO:0000259" key="1">
    <source>
        <dbReference type="Pfam" id="PF01370"/>
    </source>
</evidence>